<dbReference type="OMA" id="YVLEVFI"/>
<gene>
    <name evidence="5" type="ORF">KFE25_007118</name>
</gene>
<dbReference type="GO" id="GO:0005815">
    <property type="term" value="C:microtubule organizing center"/>
    <property type="evidence" value="ECO:0007669"/>
    <property type="project" value="InterPro"/>
</dbReference>
<accession>A0A8J6CEF2</accession>
<dbReference type="Proteomes" id="UP000751190">
    <property type="component" value="Unassembled WGS sequence"/>
</dbReference>
<evidence type="ECO:0000256" key="2">
    <source>
        <dbReference type="ARBA" id="ARBA00023212"/>
    </source>
</evidence>
<dbReference type="GO" id="GO:0034453">
    <property type="term" value="P:microtubule anchoring"/>
    <property type="evidence" value="ECO:0007669"/>
    <property type="project" value="InterPro"/>
</dbReference>
<feature type="region of interest" description="Disordered" evidence="3">
    <location>
        <begin position="421"/>
        <end position="625"/>
    </location>
</feature>
<evidence type="ECO:0000256" key="1">
    <source>
        <dbReference type="ARBA" id="ARBA00022490"/>
    </source>
</evidence>
<dbReference type="InterPro" id="IPR018993">
    <property type="entry name" value="FOP_dimerisation-dom_N"/>
</dbReference>
<dbReference type="OrthoDB" id="2160638at2759"/>
<feature type="compositionally biased region" description="Basic and acidic residues" evidence="3">
    <location>
        <begin position="533"/>
        <end position="543"/>
    </location>
</feature>
<organism evidence="5 6">
    <name type="scientific">Diacronema lutheri</name>
    <name type="common">Unicellular marine alga</name>
    <name type="synonym">Monochrysis lutheri</name>
    <dbReference type="NCBI Taxonomy" id="2081491"/>
    <lineage>
        <taxon>Eukaryota</taxon>
        <taxon>Haptista</taxon>
        <taxon>Haptophyta</taxon>
        <taxon>Pavlovophyceae</taxon>
        <taxon>Pavlovales</taxon>
        <taxon>Pavlovaceae</taxon>
        <taxon>Diacronema</taxon>
    </lineage>
</organism>
<dbReference type="Gene3D" id="1.20.960.40">
    <property type="match status" value="1"/>
</dbReference>
<dbReference type="EMBL" id="JAGTXO010000005">
    <property type="protein sequence ID" value="KAG8468066.1"/>
    <property type="molecule type" value="Genomic_DNA"/>
</dbReference>
<evidence type="ECO:0000256" key="3">
    <source>
        <dbReference type="SAM" id="MobiDB-lite"/>
    </source>
</evidence>
<comment type="caution">
    <text evidence="5">The sequence shown here is derived from an EMBL/GenBank/DDBJ whole genome shotgun (WGS) entry which is preliminary data.</text>
</comment>
<keyword evidence="2" id="KW-0206">Cytoskeleton</keyword>
<feature type="compositionally biased region" description="Gly residues" evidence="3">
    <location>
        <begin position="305"/>
        <end position="322"/>
    </location>
</feature>
<reference evidence="5" key="1">
    <citation type="submission" date="2021-05" db="EMBL/GenBank/DDBJ databases">
        <title>The genome of the haptophyte Pavlova lutheri (Diacronema luteri, Pavlovales) - a model for lipid biosynthesis in eukaryotic algae.</title>
        <authorList>
            <person name="Hulatt C.J."/>
            <person name="Posewitz M.C."/>
        </authorList>
    </citation>
    <scope>NUCLEOTIDE SEQUENCE</scope>
    <source>
        <strain evidence="5">NIVA-4/92</strain>
    </source>
</reference>
<feature type="compositionally biased region" description="Pro residues" evidence="3">
    <location>
        <begin position="137"/>
        <end position="152"/>
    </location>
</feature>
<dbReference type="PANTHER" id="PTHR15431:SF9">
    <property type="entry name" value="CENTROSOMAL PROTEIN 43"/>
    <property type="match status" value="1"/>
</dbReference>
<feature type="compositionally biased region" description="Basic and acidic residues" evidence="3">
    <location>
        <begin position="502"/>
        <end position="522"/>
    </location>
</feature>
<feature type="compositionally biased region" description="Low complexity" evidence="3">
    <location>
        <begin position="153"/>
        <end position="162"/>
    </location>
</feature>
<evidence type="ECO:0000259" key="4">
    <source>
        <dbReference type="Pfam" id="PF09398"/>
    </source>
</evidence>
<feature type="compositionally biased region" description="Low complexity" evidence="3">
    <location>
        <begin position="421"/>
        <end position="441"/>
    </location>
</feature>
<feature type="region of interest" description="Disordered" evidence="3">
    <location>
        <begin position="203"/>
        <end position="322"/>
    </location>
</feature>
<feature type="region of interest" description="Disordered" evidence="3">
    <location>
        <begin position="132"/>
        <end position="176"/>
    </location>
</feature>
<protein>
    <recommendedName>
        <fullName evidence="4">FGFR1 oncogene partner (FOP) N-terminal dimerisation domain-containing protein</fullName>
    </recommendedName>
</protein>
<dbReference type="PANTHER" id="PTHR15431">
    <property type="entry name" value="FGFR1 ONCOGENE PARTNER/LISH DOMAIN-CONTAINING PROTEIN"/>
    <property type="match status" value="1"/>
</dbReference>
<proteinExistence type="predicted"/>
<feature type="compositionally biased region" description="Low complexity" evidence="3">
    <location>
        <begin position="218"/>
        <end position="231"/>
    </location>
</feature>
<keyword evidence="6" id="KW-1185">Reference proteome</keyword>
<dbReference type="Pfam" id="PF09398">
    <property type="entry name" value="FOP_dimer"/>
    <property type="match status" value="1"/>
</dbReference>
<feature type="domain" description="FGFR1 oncogene partner (FOP) N-terminal dimerisation" evidence="4">
    <location>
        <begin position="57"/>
        <end position="127"/>
    </location>
</feature>
<feature type="compositionally biased region" description="Basic and acidic residues" evidence="3">
    <location>
        <begin position="253"/>
        <end position="263"/>
    </location>
</feature>
<dbReference type="AlphaFoldDB" id="A0A8J6CEF2"/>
<feature type="compositionally biased region" description="Low complexity" evidence="3">
    <location>
        <begin position="544"/>
        <end position="563"/>
    </location>
</feature>
<keyword evidence="1" id="KW-0963">Cytoplasm</keyword>
<evidence type="ECO:0000313" key="6">
    <source>
        <dbReference type="Proteomes" id="UP000751190"/>
    </source>
</evidence>
<evidence type="ECO:0000313" key="5">
    <source>
        <dbReference type="EMBL" id="KAG8468066.1"/>
    </source>
</evidence>
<feature type="compositionally biased region" description="Low complexity" evidence="3">
    <location>
        <begin position="274"/>
        <end position="296"/>
    </location>
</feature>
<name>A0A8J6CEF2_DIALT</name>
<feature type="compositionally biased region" description="Low complexity" evidence="3">
    <location>
        <begin position="455"/>
        <end position="476"/>
    </location>
</feature>
<sequence>MSSEASIEELKGIVQKTLEAKGVLGKIRAELRSSVFSAIQEEQADLSGESPVLRELKRSAEGRAALELVREFLVVCGLDYTTAVYVPEANLAKEGERRDELAGKLRFPALSTGAGALKMPLLVELLRAQGRRDVPGAPSPSGAPAPTAPAPTAPTAASLAPLRAESSAPKSRVPALGAPETSAAALEPAALVARLPLAEPPLQALGVPGSRRHDDDAPAGSKNAAPSPSAGAGPGGTLLGRLPERASPLSARENADSEARRESSSPLAQADALSRVQSVSSLGSESPVSSPGGVPPALRRDKGAVAGGLGSGGLGGGFGGEGELGSGSVPGLRPLGAASTASALSSTLGAGSAGSLGPMGVGGAGALGRGLGGSGLGASPSYCSAGLGGASVPRSAPAGGPSGAAAAATAGAAASAAACAEPSPTCTSSSAGATGGASLLGNLPPLGAKRGGSGMSSLSGLPPLGGSHSLGAASSVEPPPAAPPASTISARGGGSIDFPAESSRDDDLKRLRAVEQRLKQMKDSSPPPVSAADKGDTARDAAARPHAAPAAAPPRAASAPGAPKLSALSDEQSVDDEIAEEVYSLEADSYHSEGESDQLEADSDKSAGAGGAWKNGASPHSCAVADQSMETSRLDFEDGYDHVEAVVF</sequence>